<dbReference type="EMBL" id="FOXS01000005">
    <property type="protein sequence ID" value="SFQ67218.1"/>
    <property type="molecule type" value="Genomic_DNA"/>
</dbReference>
<protein>
    <recommendedName>
        <fullName evidence="4">LTXXQ motif family protein</fullName>
    </recommendedName>
</protein>
<evidence type="ECO:0008006" key="4">
    <source>
        <dbReference type="Google" id="ProtNLM"/>
    </source>
</evidence>
<keyword evidence="1" id="KW-0732">Signal</keyword>
<reference evidence="3" key="1">
    <citation type="submission" date="2016-10" db="EMBL/GenBank/DDBJ databases">
        <authorList>
            <person name="Varghese N."/>
            <person name="Submissions S."/>
        </authorList>
    </citation>
    <scope>NUCLEOTIDE SEQUENCE [LARGE SCALE GENOMIC DNA]</scope>
    <source>
        <strain evidence="3">OR362-8,ATCC BAA-1266,JCM 13504</strain>
    </source>
</reference>
<feature type="signal peptide" evidence="1">
    <location>
        <begin position="1"/>
        <end position="26"/>
    </location>
</feature>
<accession>A0A1I6AER7</accession>
<gene>
    <name evidence="2" type="ORF">SAMN04515668_3609</name>
</gene>
<proteinExistence type="predicted"/>
<evidence type="ECO:0000313" key="3">
    <source>
        <dbReference type="Proteomes" id="UP000199029"/>
    </source>
</evidence>
<feature type="chain" id="PRO_5011619120" description="LTXXQ motif family protein" evidence="1">
    <location>
        <begin position="27"/>
        <end position="139"/>
    </location>
</feature>
<keyword evidence="3" id="KW-1185">Reference proteome</keyword>
<dbReference type="PROSITE" id="PS51257">
    <property type="entry name" value="PROKAR_LIPOPROTEIN"/>
    <property type="match status" value="1"/>
</dbReference>
<evidence type="ECO:0000256" key="1">
    <source>
        <dbReference type="SAM" id="SignalP"/>
    </source>
</evidence>
<dbReference type="Proteomes" id="UP000199029">
    <property type="component" value="Unassembled WGS sequence"/>
</dbReference>
<dbReference type="AlphaFoldDB" id="A0A1I6AER7"/>
<name>A0A1I6AER7_HYMAR</name>
<evidence type="ECO:0000313" key="2">
    <source>
        <dbReference type="EMBL" id="SFQ67218.1"/>
    </source>
</evidence>
<sequence>MLRFSYLKPHLVLAAGLLLTSSCSLFRPRSKTPVVETVRTEDSPTPKTAARDLADVMTTELQLTPDQTIRVRNILNGTVDQANAAKAKYEPKSPQLLAELKRINISSQKELQVVLGPTKFKQLQAKQSKMAAEMQQRRQ</sequence>
<organism evidence="2 3">
    <name type="scientific">Hymenobacter arizonensis</name>
    <name type="common">Siccationidurans arizonensis</name>
    <dbReference type="NCBI Taxonomy" id="1227077"/>
    <lineage>
        <taxon>Bacteria</taxon>
        <taxon>Pseudomonadati</taxon>
        <taxon>Bacteroidota</taxon>
        <taxon>Cytophagia</taxon>
        <taxon>Cytophagales</taxon>
        <taxon>Hymenobacteraceae</taxon>
        <taxon>Hymenobacter</taxon>
    </lineage>
</organism>